<dbReference type="Proteomes" id="UP000740883">
    <property type="component" value="Unassembled WGS sequence"/>
</dbReference>
<reference evidence="2 3" key="1">
    <citation type="journal article" date="2020" name="Genome Biol. Evol.">
        <title>Comparative genomics of strictly vertically transmitted, feminizing microsporidia endosymbionts of amphipod crustaceans.</title>
        <authorList>
            <person name="Cormier A."/>
            <person name="Chebbi M.A."/>
            <person name="Giraud I."/>
            <person name="Wattier R."/>
            <person name="Teixeira M."/>
            <person name="Gilbert C."/>
            <person name="Rigaud T."/>
            <person name="Cordaux R."/>
        </authorList>
    </citation>
    <scope>NUCLEOTIDE SEQUENCE [LARGE SCALE GENOMIC DNA]</scope>
    <source>
        <strain evidence="2 3">Ou3-Ou53</strain>
    </source>
</reference>
<comment type="caution">
    <text evidence="2">The sequence shown here is derived from an EMBL/GenBank/DDBJ whole genome shotgun (WGS) entry which is preliminary data.</text>
</comment>
<dbReference type="AlphaFoldDB" id="A0A9P6H087"/>
<evidence type="ECO:0000313" key="3">
    <source>
        <dbReference type="Proteomes" id="UP000740883"/>
    </source>
</evidence>
<feature type="compositionally biased region" description="Basic and acidic residues" evidence="1">
    <location>
        <begin position="76"/>
        <end position="97"/>
    </location>
</feature>
<evidence type="ECO:0000256" key="1">
    <source>
        <dbReference type="SAM" id="MobiDB-lite"/>
    </source>
</evidence>
<sequence length="454" mass="53996">MNYMFTILSFSIIVYSSIPNDCIRKFPFNRSSLNEYTVLKKKMKLLKPGVESVYKEKPISRKERILRNENKHGIKNHDHKFDVSDGENAKKNAEPCKHLSQRSKRLSKKFKTKDILPGLKNLDIEDFLQRNINNSNSKSTYVKNDNVFDSNEILDRHSFYKWKEVVNAFFIILSNFLKFACPEHVEYNEFEIFENMKTVEDLDRYLSQFMDRLKKTDLNIPPYKYNKPLFYTDDFIEPLKQEQFNIRSFMNILYHKSVYFGSGSSIGDLTIFLLHKINSNRIFLEEIKSVVLMIFHQYPTEEDELKDLENIKDLKIFVSKIIILIDLVNMFNPFEKTFKCCIRNINNLIVRILLDYLYKNDINKELNAVLKKKERIEILIREMPSLKIPIETLNLIFIDFLVSKGKDNVFNFYDPIFNLQYNRNIVKDYNELGYSYLLKAIDILYKLGDFALKN</sequence>
<organism evidence="2 3">
    <name type="scientific">Nosema granulosis</name>
    <dbReference type="NCBI Taxonomy" id="83296"/>
    <lineage>
        <taxon>Eukaryota</taxon>
        <taxon>Fungi</taxon>
        <taxon>Fungi incertae sedis</taxon>
        <taxon>Microsporidia</taxon>
        <taxon>Nosematidae</taxon>
        <taxon>Nosema</taxon>
    </lineage>
</organism>
<dbReference type="EMBL" id="SBJO01000018">
    <property type="protein sequence ID" value="KAF9764528.1"/>
    <property type="molecule type" value="Genomic_DNA"/>
</dbReference>
<keyword evidence="3" id="KW-1185">Reference proteome</keyword>
<proteinExistence type="predicted"/>
<feature type="region of interest" description="Disordered" evidence="1">
    <location>
        <begin position="76"/>
        <end position="105"/>
    </location>
</feature>
<protein>
    <submittedName>
        <fullName evidence="2">Uncharacterized protein</fullName>
    </submittedName>
</protein>
<name>A0A9P6H087_9MICR</name>
<accession>A0A9P6H087</accession>
<gene>
    <name evidence="2" type="ORF">NGRA_0486</name>
</gene>
<evidence type="ECO:0000313" key="2">
    <source>
        <dbReference type="EMBL" id="KAF9764528.1"/>
    </source>
</evidence>